<dbReference type="PANTHER" id="PTHR37825">
    <property type="entry name" value="TRNA(MET) CYTIDINE ACETATE LIGASE"/>
    <property type="match status" value="1"/>
</dbReference>
<dbReference type="GO" id="GO:0005524">
    <property type="term" value="F:ATP binding"/>
    <property type="evidence" value="ECO:0007669"/>
    <property type="project" value="UniProtKB-KW"/>
</dbReference>
<organism evidence="3 4">
    <name type="scientific">Candidatus Flavonifractor intestinipullorum</name>
    <dbReference type="NCBI Taxonomy" id="2838587"/>
    <lineage>
        <taxon>Bacteria</taxon>
        <taxon>Bacillati</taxon>
        <taxon>Bacillota</taxon>
        <taxon>Clostridia</taxon>
        <taxon>Eubacteriales</taxon>
        <taxon>Oscillospiraceae</taxon>
        <taxon>Flavonifractor</taxon>
    </lineage>
</organism>
<comment type="caution">
    <text evidence="3">The sequence shown here is derived from an EMBL/GenBank/DDBJ whole genome shotgun (WGS) entry which is preliminary data.</text>
</comment>
<dbReference type="SUPFAM" id="SSF52374">
    <property type="entry name" value="Nucleotidylyl transferase"/>
    <property type="match status" value="1"/>
</dbReference>
<reference evidence="3" key="1">
    <citation type="journal article" date="2021" name="PeerJ">
        <title>Extensive microbial diversity within the chicken gut microbiome revealed by metagenomics and culture.</title>
        <authorList>
            <person name="Gilroy R."/>
            <person name="Ravi A."/>
            <person name="Getino M."/>
            <person name="Pursley I."/>
            <person name="Horton D.L."/>
            <person name="Alikhan N.F."/>
            <person name="Baker D."/>
            <person name="Gharbi K."/>
            <person name="Hall N."/>
            <person name="Watson M."/>
            <person name="Adriaenssens E.M."/>
            <person name="Foster-Nyarko E."/>
            <person name="Jarju S."/>
            <person name="Secka A."/>
            <person name="Antonio M."/>
            <person name="Oren A."/>
            <person name="Chaudhuri R.R."/>
            <person name="La Ragione R."/>
            <person name="Hildebrand F."/>
            <person name="Pallen M.J."/>
        </authorList>
    </citation>
    <scope>NUCLEOTIDE SEQUENCE</scope>
    <source>
        <strain evidence="3">CHK189-11263</strain>
    </source>
</reference>
<feature type="binding site" evidence="2">
    <location>
        <position position="183"/>
    </location>
    <ligand>
        <name>ATP</name>
        <dbReference type="ChEBI" id="CHEBI:30616"/>
    </ligand>
</feature>
<dbReference type="Gene3D" id="3.40.50.620">
    <property type="entry name" value="HUPs"/>
    <property type="match status" value="1"/>
</dbReference>
<evidence type="ECO:0000256" key="1">
    <source>
        <dbReference type="ARBA" id="ARBA00022694"/>
    </source>
</evidence>
<comment type="function">
    <text evidence="2">Catalyzes the formation of N(4)-acetylcytidine (ac(4)C) at the wobble position of elongator tRNA(Met), using acetate and ATP as substrates. First activates an acetate ion to form acetyladenylate (Ac-AMP) and then transfers the acetyl group to tRNA to form ac(4)C34.</text>
</comment>
<feature type="binding site" evidence="2">
    <location>
        <position position="103"/>
    </location>
    <ligand>
        <name>ATP</name>
        <dbReference type="ChEBI" id="CHEBI:30616"/>
    </ligand>
</feature>
<keyword evidence="2" id="KW-0963">Cytoplasm</keyword>
<keyword evidence="2" id="KW-0547">Nucleotide-binding</keyword>
<protein>
    <recommendedName>
        <fullName evidence="2">tRNA(Met) cytidine acetate ligase</fullName>
        <ecNumber evidence="2">6.3.4.-</ecNumber>
    </recommendedName>
</protein>
<dbReference type="EC" id="6.3.4.-" evidence="2"/>
<comment type="caution">
    <text evidence="2">Lacks conserved residue(s) required for the propagation of feature annotation.</text>
</comment>
<dbReference type="GO" id="GO:0005737">
    <property type="term" value="C:cytoplasm"/>
    <property type="evidence" value="ECO:0007669"/>
    <property type="project" value="UniProtKB-SubCell"/>
</dbReference>
<dbReference type="GO" id="GO:0016879">
    <property type="term" value="F:ligase activity, forming carbon-nitrogen bonds"/>
    <property type="evidence" value="ECO:0007669"/>
    <property type="project" value="UniProtKB-UniRule"/>
</dbReference>
<proteinExistence type="inferred from homology"/>
<comment type="catalytic activity">
    <reaction evidence="2">
        <text>cytidine(34) in elongator tRNA(Met) + acetate + ATP = N(4)-acetylcytidine(34) in elongator tRNA(Met) + AMP + diphosphate</text>
        <dbReference type="Rhea" id="RHEA:58144"/>
        <dbReference type="Rhea" id="RHEA-COMP:10693"/>
        <dbReference type="Rhea" id="RHEA-COMP:10694"/>
        <dbReference type="ChEBI" id="CHEBI:30089"/>
        <dbReference type="ChEBI" id="CHEBI:30616"/>
        <dbReference type="ChEBI" id="CHEBI:33019"/>
        <dbReference type="ChEBI" id="CHEBI:74900"/>
        <dbReference type="ChEBI" id="CHEBI:82748"/>
        <dbReference type="ChEBI" id="CHEBI:456215"/>
    </reaction>
</comment>
<dbReference type="GO" id="GO:0000049">
    <property type="term" value="F:tRNA binding"/>
    <property type="evidence" value="ECO:0007669"/>
    <property type="project" value="UniProtKB-KW"/>
</dbReference>
<dbReference type="InterPro" id="IPR014729">
    <property type="entry name" value="Rossmann-like_a/b/a_fold"/>
</dbReference>
<dbReference type="HAMAP" id="MF_01539">
    <property type="entry name" value="TmcAL"/>
    <property type="match status" value="1"/>
</dbReference>
<dbReference type="Proteomes" id="UP000824208">
    <property type="component" value="Unassembled WGS sequence"/>
</dbReference>
<dbReference type="Pfam" id="PF05636">
    <property type="entry name" value="HIGH_NTase1"/>
    <property type="match status" value="1"/>
</dbReference>
<dbReference type="InterPro" id="IPR008513">
    <property type="entry name" value="tRNA(Met)_cyd_acetate_ligase"/>
</dbReference>
<dbReference type="PANTHER" id="PTHR37825:SF1">
    <property type="entry name" value="TRNA(MET) CYTIDINE ACETATE LIGASE"/>
    <property type="match status" value="1"/>
</dbReference>
<keyword evidence="1 2" id="KW-0819">tRNA processing</keyword>
<reference evidence="3" key="2">
    <citation type="submission" date="2021-04" db="EMBL/GenBank/DDBJ databases">
        <authorList>
            <person name="Gilroy R."/>
        </authorList>
    </citation>
    <scope>NUCLEOTIDE SEQUENCE</scope>
    <source>
        <strain evidence="3">CHK189-11263</strain>
    </source>
</reference>
<evidence type="ECO:0000256" key="2">
    <source>
        <dbReference type="HAMAP-Rule" id="MF_01539"/>
    </source>
</evidence>
<keyword evidence="2" id="KW-0436">Ligase</keyword>
<feature type="binding site" evidence="2">
    <location>
        <position position="161"/>
    </location>
    <ligand>
        <name>ATP</name>
        <dbReference type="ChEBI" id="CHEBI:30616"/>
    </ligand>
</feature>
<keyword evidence="2" id="KW-0067">ATP-binding</keyword>
<feature type="binding site" evidence="2">
    <location>
        <begin position="7"/>
        <end position="20"/>
    </location>
    <ligand>
        <name>ATP</name>
        <dbReference type="ChEBI" id="CHEBI:30616"/>
    </ligand>
</feature>
<dbReference type="GO" id="GO:0006400">
    <property type="term" value="P:tRNA modification"/>
    <property type="evidence" value="ECO:0007669"/>
    <property type="project" value="UniProtKB-UniRule"/>
</dbReference>
<evidence type="ECO:0000313" key="3">
    <source>
        <dbReference type="EMBL" id="HJB57684.1"/>
    </source>
</evidence>
<keyword evidence="2" id="KW-0694">RNA-binding</keyword>
<dbReference type="EMBL" id="DWYC01000083">
    <property type="protein sequence ID" value="HJB57684.1"/>
    <property type="molecule type" value="Genomic_DNA"/>
</dbReference>
<gene>
    <name evidence="2" type="primary">tmcAL</name>
    <name evidence="3" type="ORF">H9714_09055</name>
</gene>
<dbReference type="AlphaFoldDB" id="A0A9D2MCZ8"/>
<evidence type="ECO:0000313" key="4">
    <source>
        <dbReference type="Proteomes" id="UP000824208"/>
    </source>
</evidence>
<sequence>MAVAGIVAEYNPFHRGHRWQIEATRRALGADTAVVCAMSGNWVQRGECALTDKWTRAALALRGGADLVLEVPTVWACASAETFARGAVGVLAATGVVDTLSFGSESGDLAALRRTAARLDTPEYHQAVRRLVRDGMAFPAARQAAAGALLGGDADCLARPNDNLGVEYLRALPPEIRPLAIPRRGVGHHGGTGEGLASATYLRTLLRGGGQEKAAPYLTEPWRWETAEFSRCERALLARIRTMGPEDWAQLPDSGAAEGLPGRLTDWARRAASVEEFLSGAKTRRYAHARLRRLLVWAFLGLRAADRPGAVPYLRVLGFTGRGRALLGEMRDRARAPVVTKPAHARRLPAGGARLFGLEARCTDLFALCLPQVPPGGWEWTSGPVREMD</sequence>
<name>A0A9D2MCZ8_9FIRM</name>
<comment type="subcellular location">
    <subcellularLocation>
        <location evidence="2">Cytoplasm</location>
    </subcellularLocation>
</comment>
<accession>A0A9D2MCZ8</accession>
<keyword evidence="2" id="KW-0820">tRNA-binding</keyword>
<comment type="similarity">
    <text evidence="2">Belongs to the TmcAL family.</text>
</comment>